<evidence type="ECO:0000256" key="4">
    <source>
        <dbReference type="ARBA" id="ARBA00023172"/>
    </source>
</evidence>
<evidence type="ECO:0000256" key="5">
    <source>
        <dbReference type="ARBA" id="ARBA00023204"/>
    </source>
</evidence>
<dbReference type="SUPFAM" id="SSF57863">
    <property type="entry name" value="ArfGap/RecO-like zinc finger"/>
    <property type="match status" value="1"/>
</dbReference>
<dbReference type="Pfam" id="PF02565">
    <property type="entry name" value="RecO_C"/>
    <property type="match status" value="1"/>
</dbReference>
<accession>A0A0K8NTA0</accession>
<organism evidence="9 10">
    <name type="scientific">Piscinibacter sakaiensis</name>
    <name type="common">Ideonella sakaiensis</name>
    <dbReference type="NCBI Taxonomy" id="1547922"/>
    <lineage>
        <taxon>Bacteria</taxon>
        <taxon>Pseudomonadati</taxon>
        <taxon>Pseudomonadota</taxon>
        <taxon>Betaproteobacteria</taxon>
        <taxon>Burkholderiales</taxon>
        <taxon>Sphaerotilaceae</taxon>
        <taxon>Piscinibacter</taxon>
    </lineage>
</organism>
<reference evidence="9 10" key="2">
    <citation type="journal article" date="2016" name="Science">
        <title>A bacterium that degrades and assimilates poly(ethylene terephthalate).</title>
        <authorList>
            <person name="Yoshida S."/>
            <person name="Hiraga K."/>
            <person name="Takehana T."/>
            <person name="Taniguchi I."/>
            <person name="Yamaji H."/>
            <person name="Maeda Y."/>
            <person name="Toyohara K."/>
            <person name="Miyamoto K."/>
            <person name="Kimura Y."/>
            <person name="Oda K."/>
        </authorList>
    </citation>
    <scope>NUCLEOTIDE SEQUENCE [LARGE SCALE GENOMIC DNA]</scope>
    <source>
        <strain evidence="10">NBRC 110686 / TISTR 2288 / 201-F6</strain>
    </source>
</reference>
<dbReference type="RefSeq" id="WP_054017769.1">
    <property type="nucleotide sequence ID" value="NZ_BBYR01000001.1"/>
</dbReference>
<dbReference type="Proteomes" id="UP000037660">
    <property type="component" value="Unassembled WGS sequence"/>
</dbReference>
<evidence type="ECO:0000256" key="6">
    <source>
        <dbReference type="ARBA" id="ARBA00033409"/>
    </source>
</evidence>
<name>A0A0K8NTA0_PISS1</name>
<dbReference type="InterPro" id="IPR037278">
    <property type="entry name" value="ARFGAP/RecO"/>
</dbReference>
<dbReference type="InterPro" id="IPR042242">
    <property type="entry name" value="RecO_C"/>
</dbReference>
<proteinExistence type="inferred from homology"/>
<evidence type="ECO:0000256" key="2">
    <source>
        <dbReference type="ARBA" id="ARBA00021310"/>
    </source>
</evidence>
<dbReference type="EMBL" id="BBYR01000001">
    <property type="protein sequence ID" value="GAP33593.1"/>
    <property type="molecule type" value="Genomic_DNA"/>
</dbReference>
<evidence type="ECO:0000313" key="10">
    <source>
        <dbReference type="Proteomes" id="UP000037660"/>
    </source>
</evidence>
<dbReference type="Gene3D" id="2.40.50.140">
    <property type="entry name" value="Nucleic acid-binding proteins"/>
    <property type="match status" value="1"/>
</dbReference>
<dbReference type="InterPro" id="IPR012340">
    <property type="entry name" value="NA-bd_OB-fold"/>
</dbReference>
<dbReference type="Pfam" id="PF11967">
    <property type="entry name" value="RecO_N"/>
    <property type="match status" value="1"/>
</dbReference>
<dbReference type="GO" id="GO:0006310">
    <property type="term" value="P:DNA recombination"/>
    <property type="evidence" value="ECO:0007669"/>
    <property type="project" value="UniProtKB-UniRule"/>
</dbReference>
<keyword evidence="3 7" id="KW-0227">DNA damage</keyword>
<keyword evidence="5 7" id="KW-0234">DNA repair</keyword>
<evidence type="ECO:0000256" key="7">
    <source>
        <dbReference type="HAMAP-Rule" id="MF_00201"/>
    </source>
</evidence>
<dbReference type="GO" id="GO:0006302">
    <property type="term" value="P:double-strand break repair"/>
    <property type="evidence" value="ECO:0007669"/>
    <property type="project" value="TreeGrafter"/>
</dbReference>
<sequence>MAAARRPPTLVPAYVLHQYDWSETSLVVELLTREHGRVAVVAKGAKRPHSQLRPVLLPFQRILVAFGRAGRTAGDEGVPEVQTLRSAEWGGAGHVMPAGAALFSGFYLNELLMKFLPRLDPHPALYDAYEATLPALRQRGGRDEPAMAAALRAFELCLLQTAGLLPDLSVETATQAPVDPAARYRLRGETGVAAALGDGELDGAALVHAQAALQHGSLVALQQACLPHAAAWRGVLRQLLHYHLGLPQLRTRQLLVDLQNLERRTA</sequence>
<evidence type="ECO:0000256" key="3">
    <source>
        <dbReference type="ARBA" id="ARBA00022763"/>
    </source>
</evidence>
<dbReference type="SUPFAM" id="SSF50249">
    <property type="entry name" value="Nucleic acid-binding proteins"/>
    <property type="match status" value="1"/>
</dbReference>
<dbReference type="AlphaFoldDB" id="A0A0K8NTA0"/>
<keyword evidence="10" id="KW-1185">Reference proteome</keyword>
<comment type="similarity">
    <text evidence="1 7">Belongs to the RecO family.</text>
</comment>
<keyword evidence="4 7" id="KW-0233">DNA recombination</keyword>
<evidence type="ECO:0000259" key="8">
    <source>
        <dbReference type="Pfam" id="PF11967"/>
    </source>
</evidence>
<dbReference type="PANTHER" id="PTHR33991:SF1">
    <property type="entry name" value="DNA REPAIR PROTEIN RECO"/>
    <property type="match status" value="1"/>
</dbReference>
<dbReference type="NCBIfam" id="TIGR00613">
    <property type="entry name" value="reco"/>
    <property type="match status" value="1"/>
</dbReference>
<dbReference type="Gene3D" id="1.20.1440.120">
    <property type="entry name" value="Recombination protein O, C-terminal domain"/>
    <property type="match status" value="1"/>
</dbReference>
<feature type="domain" description="DNA replication/recombination mediator RecO N-terminal" evidence="8">
    <location>
        <begin position="12"/>
        <end position="67"/>
    </location>
</feature>
<comment type="function">
    <text evidence="7">Involved in DNA repair and RecF pathway recombination.</text>
</comment>
<dbReference type="GO" id="GO:0043590">
    <property type="term" value="C:bacterial nucleoid"/>
    <property type="evidence" value="ECO:0007669"/>
    <property type="project" value="TreeGrafter"/>
</dbReference>
<dbReference type="HAMAP" id="MF_00201">
    <property type="entry name" value="RecO"/>
    <property type="match status" value="1"/>
</dbReference>
<comment type="caution">
    <text evidence="9">The sequence shown here is derived from an EMBL/GenBank/DDBJ whole genome shotgun (WGS) entry which is preliminary data.</text>
</comment>
<dbReference type="InterPro" id="IPR003717">
    <property type="entry name" value="RecO"/>
</dbReference>
<reference evidence="10" key="1">
    <citation type="submission" date="2015-07" db="EMBL/GenBank/DDBJ databases">
        <title>Discovery of a poly(ethylene terephthalate assimilation.</title>
        <authorList>
            <person name="Yoshida S."/>
            <person name="Hiraga K."/>
            <person name="Takehana T."/>
            <person name="Taniguchi I."/>
            <person name="Yamaji H."/>
            <person name="Maeda Y."/>
            <person name="Toyohara K."/>
            <person name="Miyamoto K."/>
            <person name="Kimura Y."/>
            <person name="Oda K."/>
        </authorList>
    </citation>
    <scope>NUCLEOTIDE SEQUENCE [LARGE SCALE GENOMIC DNA]</scope>
    <source>
        <strain evidence="10">NBRC 110686 / TISTR 2288 / 201-F6</strain>
    </source>
</reference>
<evidence type="ECO:0000313" key="9">
    <source>
        <dbReference type="EMBL" id="GAP33593.1"/>
    </source>
</evidence>
<dbReference type="OrthoDB" id="9804792at2"/>
<evidence type="ECO:0000256" key="1">
    <source>
        <dbReference type="ARBA" id="ARBA00007452"/>
    </source>
</evidence>
<gene>
    <name evidence="7" type="primary">recO</name>
    <name evidence="9" type="ORF">ISF6_0039</name>
</gene>
<protein>
    <recommendedName>
        <fullName evidence="2 7">DNA repair protein RecO</fullName>
    </recommendedName>
    <alternativeName>
        <fullName evidence="6 7">Recombination protein O</fullName>
    </alternativeName>
</protein>
<dbReference type="InterPro" id="IPR022572">
    <property type="entry name" value="DNA_rep/recomb_RecO_N"/>
</dbReference>
<dbReference type="PANTHER" id="PTHR33991">
    <property type="entry name" value="DNA REPAIR PROTEIN RECO"/>
    <property type="match status" value="1"/>
</dbReference>
<dbReference type="STRING" id="1547922.ISF6_0039"/>